<protein>
    <submittedName>
        <fullName evidence="1">Uncharacterized protein</fullName>
    </submittedName>
</protein>
<proteinExistence type="predicted"/>
<dbReference type="Pfam" id="PF19991">
    <property type="entry name" value="HMA_2"/>
    <property type="match status" value="1"/>
</dbReference>
<evidence type="ECO:0000313" key="2">
    <source>
        <dbReference type="Proteomes" id="UP000198656"/>
    </source>
</evidence>
<sequence length="191" mass="21640">MNKYRILSGMLFGLFYTRGFSQEKKGTHFPGFRGTIEIKHSIPGRIRFFVPAFVNSSTGKEFLEDKMCTIEGIKKVEANTLTGSILVIYETEKIDELLIVGIVIKLLGLEDKIQSPEISIIRQEIKKWNEALSYSLSEKTKGLLDMKTALSLMFLFYGVKGLAFSTEAAKSNPYSLLYWAYRSLVLEGDSR</sequence>
<accession>A0A1G7UG50</accession>
<dbReference type="AlphaFoldDB" id="A0A1G7UG50"/>
<keyword evidence="2" id="KW-1185">Reference proteome</keyword>
<name>A0A1G7UG50_9FIRM</name>
<dbReference type="OrthoDB" id="1937772at2"/>
<gene>
    <name evidence="1" type="ORF">SAMN05443529_103128</name>
</gene>
<dbReference type="Proteomes" id="UP000198656">
    <property type="component" value="Unassembled WGS sequence"/>
</dbReference>
<dbReference type="STRING" id="1121419.SAMN05443529_103128"/>
<reference evidence="2" key="1">
    <citation type="submission" date="2016-10" db="EMBL/GenBank/DDBJ databases">
        <authorList>
            <person name="Varghese N."/>
            <person name="Submissions S."/>
        </authorList>
    </citation>
    <scope>NUCLEOTIDE SEQUENCE [LARGE SCALE GENOMIC DNA]</scope>
    <source>
        <strain evidence="2">DSM 8344</strain>
    </source>
</reference>
<organism evidence="1 2">
    <name type="scientific">Desulfosporosinus hippei DSM 8344</name>
    <dbReference type="NCBI Taxonomy" id="1121419"/>
    <lineage>
        <taxon>Bacteria</taxon>
        <taxon>Bacillati</taxon>
        <taxon>Bacillota</taxon>
        <taxon>Clostridia</taxon>
        <taxon>Eubacteriales</taxon>
        <taxon>Desulfitobacteriaceae</taxon>
        <taxon>Desulfosporosinus</taxon>
    </lineage>
</organism>
<evidence type="ECO:0000313" key="1">
    <source>
        <dbReference type="EMBL" id="SDG46251.1"/>
    </source>
</evidence>
<dbReference type="EMBL" id="FNCP01000003">
    <property type="protein sequence ID" value="SDG46251.1"/>
    <property type="molecule type" value="Genomic_DNA"/>
</dbReference>
<dbReference type="RefSeq" id="WP_092330236.1">
    <property type="nucleotide sequence ID" value="NZ_FNCP01000003.1"/>
</dbReference>